<evidence type="ECO:0000313" key="1">
    <source>
        <dbReference type="EMBL" id="GAC94646.1"/>
    </source>
</evidence>
<protein>
    <submittedName>
        <fullName evidence="1">Uncharacterized protein</fullName>
    </submittedName>
</protein>
<proteinExistence type="predicted"/>
<dbReference type="GeneID" id="24107512"/>
<accession>R9P0H7</accession>
<dbReference type="RefSeq" id="XP_012188233.1">
    <property type="nucleotide sequence ID" value="XM_012332843.1"/>
</dbReference>
<dbReference type="EMBL" id="DF238785">
    <property type="protein sequence ID" value="GAC94646.1"/>
    <property type="molecule type" value="Genomic_DNA"/>
</dbReference>
<keyword evidence="2" id="KW-1185">Reference proteome</keyword>
<reference evidence="2" key="1">
    <citation type="journal article" date="2013" name="Genome Announc.">
        <title>Draft genome sequence of the basidiomycetous yeast-like fungus Pseudozyma hubeiensis SY62, which produces an abundant amount of the biosurfactant mannosylerythritol lipids.</title>
        <authorList>
            <person name="Konishi M."/>
            <person name="Hatada Y."/>
            <person name="Horiuchi J."/>
        </authorList>
    </citation>
    <scope>NUCLEOTIDE SEQUENCE [LARGE SCALE GENOMIC DNA]</scope>
    <source>
        <strain evidence="2">SY62</strain>
    </source>
</reference>
<sequence length="88" mass="10798">MHYQRLRLERVGLIRVIWTVYDGWCVRLVDVKTRMRESERWDWFCIVIFDERRAGVQFLCFIVWELGGRRCCRRSRGERERDLAMGSI</sequence>
<dbReference type="HOGENOM" id="CLU_2470048_0_0_1"/>
<dbReference type="AlphaFoldDB" id="R9P0H7"/>
<dbReference type="Proteomes" id="UP000014071">
    <property type="component" value="Unassembled WGS sequence"/>
</dbReference>
<gene>
    <name evidence="1" type="ORF">PHSY_002219</name>
</gene>
<name>R9P0H7_PSEHS</name>
<evidence type="ECO:0000313" key="2">
    <source>
        <dbReference type="Proteomes" id="UP000014071"/>
    </source>
</evidence>
<organism evidence="1 2">
    <name type="scientific">Pseudozyma hubeiensis (strain SY62)</name>
    <name type="common">Yeast</name>
    <dbReference type="NCBI Taxonomy" id="1305764"/>
    <lineage>
        <taxon>Eukaryota</taxon>
        <taxon>Fungi</taxon>
        <taxon>Dikarya</taxon>
        <taxon>Basidiomycota</taxon>
        <taxon>Ustilaginomycotina</taxon>
        <taxon>Ustilaginomycetes</taxon>
        <taxon>Ustilaginales</taxon>
        <taxon>Ustilaginaceae</taxon>
        <taxon>Pseudozyma</taxon>
    </lineage>
</organism>